<evidence type="ECO:0000313" key="4">
    <source>
        <dbReference type="EMBL" id="ESO02270.1"/>
    </source>
</evidence>
<dbReference type="Gene3D" id="2.60.40.10">
    <property type="entry name" value="Immunoglobulins"/>
    <property type="match status" value="2"/>
</dbReference>
<evidence type="ECO:0000256" key="2">
    <source>
        <dbReference type="SAM" id="SignalP"/>
    </source>
</evidence>
<protein>
    <recommendedName>
        <fullName evidence="3">Ig-like domain-containing protein</fullName>
    </recommendedName>
</protein>
<sequence>MQTPISWLLLCCCWWWWCCITTQMIISSGDFIAQTIENENVRKNENSRSRNNKINEIDDDNREDNNNSSNNNNNDDDDNDIGTTEPSLILTPSEPQTEYLHSNLVLTCHVHAGDPVMARKSKRGMPHLYWHDSKGDVIEQHSARLRIERPDVYTVKLYISNISTEQAGLYKCALTWADLTEEKYLRVYVLDDITFTGADDPTKEVNAGENVQLNCKVQTNLLPTITWKFNGTIINKH</sequence>
<gene>
    <name evidence="5" type="primary">20210973</name>
    <name evidence="4" type="ORF">HELRODRAFT_188643</name>
</gene>
<keyword evidence="2" id="KW-0732">Signal</keyword>
<reference evidence="5" key="3">
    <citation type="submission" date="2015-06" db="UniProtKB">
        <authorList>
            <consortium name="EnsemblMetazoa"/>
        </authorList>
    </citation>
    <scope>IDENTIFICATION</scope>
</reference>
<feature type="region of interest" description="Disordered" evidence="1">
    <location>
        <begin position="43"/>
        <end position="88"/>
    </location>
</feature>
<accession>T1FQ76</accession>
<organism evidence="5 6">
    <name type="scientific">Helobdella robusta</name>
    <name type="common">Californian leech</name>
    <dbReference type="NCBI Taxonomy" id="6412"/>
    <lineage>
        <taxon>Eukaryota</taxon>
        <taxon>Metazoa</taxon>
        <taxon>Spiralia</taxon>
        <taxon>Lophotrochozoa</taxon>
        <taxon>Annelida</taxon>
        <taxon>Clitellata</taxon>
        <taxon>Hirudinea</taxon>
        <taxon>Rhynchobdellida</taxon>
        <taxon>Glossiphoniidae</taxon>
        <taxon>Helobdella</taxon>
    </lineage>
</organism>
<dbReference type="GeneID" id="20210973"/>
<feature type="chain" id="PRO_5010980879" description="Ig-like domain-containing protein" evidence="2">
    <location>
        <begin position="22"/>
        <end position="237"/>
    </location>
</feature>
<dbReference type="PROSITE" id="PS50835">
    <property type="entry name" value="IG_LIKE"/>
    <property type="match status" value="1"/>
</dbReference>
<dbReference type="EnsemblMetazoa" id="HelroT188643">
    <property type="protein sequence ID" value="HelroP188643"/>
    <property type="gene ID" value="HelroG188643"/>
</dbReference>
<dbReference type="InterPro" id="IPR007110">
    <property type="entry name" value="Ig-like_dom"/>
</dbReference>
<dbReference type="InterPro" id="IPR036179">
    <property type="entry name" value="Ig-like_dom_sf"/>
</dbReference>
<reference evidence="6" key="1">
    <citation type="submission" date="2012-12" db="EMBL/GenBank/DDBJ databases">
        <authorList>
            <person name="Hellsten U."/>
            <person name="Grimwood J."/>
            <person name="Chapman J.A."/>
            <person name="Shapiro H."/>
            <person name="Aerts A."/>
            <person name="Otillar R.P."/>
            <person name="Terry A.Y."/>
            <person name="Boore J.L."/>
            <person name="Simakov O."/>
            <person name="Marletaz F."/>
            <person name="Cho S.-J."/>
            <person name="Edsinger-Gonzales E."/>
            <person name="Havlak P."/>
            <person name="Kuo D.-H."/>
            <person name="Larsson T."/>
            <person name="Lv J."/>
            <person name="Arendt D."/>
            <person name="Savage R."/>
            <person name="Osoegawa K."/>
            <person name="de Jong P."/>
            <person name="Lindberg D.R."/>
            <person name="Seaver E.C."/>
            <person name="Weisblat D.A."/>
            <person name="Putnam N.H."/>
            <person name="Grigoriev I.V."/>
            <person name="Rokhsar D.S."/>
        </authorList>
    </citation>
    <scope>NUCLEOTIDE SEQUENCE</scope>
</reference>
<dbReference type="OrthoDB" id="10012075at2759"/>
<dbReference type="CTD" id="20210973"/>
<name>T1FQ76_HELRO</name>
<evidence type="ECO:0000259" key="3">
    <source>
        <dbReference type="PROSITE" id="PS50835"/>
    </source>
</evidence>
<dbReference type="InterPro" id="IPR003599">
    <property type="entry name" value="Ig_sub"/>
</dbReference>
<proteinExistence type="predicted"/>
<feature type="signal peptide" evidence="2">
    <location>
        <begin position="1"/>
        <end position="21"/>
    </location>
</feature>
<evidence type="ECO:0000313" key="5">
    <source>
        <dbReference type="EnsemblMetazoa" id="HelroP188643"/>
    </source>
</evidence>
<dbReference type="KEGG" id="hro:HELRODRAFT_188643"/>
<dbReference type="RefSeq" id="XP_009019678.1">
    <property type="nucleotide sequence ID" value="XM_009021430.1"/>
</dbReference>
<dbReference type="SMART" id="SM00409">
    <property type="entry name" value="IG"/>
    <property type="match status" value="1"/>
</dbReference>
<dbReference type="InterPro" id="IPR013783">
    <property type="entry name" value="Ig-like_fold"/>
</dbReference>
<dbReference type="HOGENOM" id="CLU_1173167_0_0_1"/>
<dbReference type="EMBL" id="KB096742">
    <property type="protein sequence ID" value="ESO02270.1"/>
    <property type="molecule type" value="Genomic_DNA"/>
</dbReference>
<reference evidence="4 6" key="2">
    <citation type="journal article" date="2013" name="Nature">
        <title>Insights into bilaterian evolution from three spiralian genomes.</title>
        <authorList>
            <person name="Simakov O."/>
            <person name="Marletaz F."/>
            <person name="Cho S.J."/>
            <person name="Edsinger-Gonzales E."/>
            <person name="Havlak P."/>
            <person name="Hellsten U."/>
            <person name="Kuo D.H."/>
            <person name="Larsson T."/>
            <person name="Lv J."/>
            <person name="Arendt D."/>
            <person name="Savage R."/>
            <person name="Osoegawa K."/>
            <person name="de Jong P."/>
            <person name="Grimwood J."/>
            <person name="Chapman J.A."/>
            <person name="Shapiro H."/>
            <person name="Aerts A."/>
            <person name="Otillar R.P."/>
            <person name="Terry A.Y."/>
            <person name="Boore J.L."/>
            <person name="Grigoriev I.V."/>
            <person name="Lindberg D.R."/>
            <person name="Seaver E.C."/>
            <person name="Weisblat D.A."/>
            <person name="Putnam N.H."/>
            <person name="Rokhsar D.S."/>
        </authorList>
    </citation>
    <scope>NUCLEOTIDE SEQUENCE</scope>
</reference>
<dbReference type="InParanoid" id="T1FQ76"/>
<keyword evidence="6" id="KW-1185">Reference proteome</keyword>
<dbReference type="STRING" id="6412.T1FQ76"/>
<dbReference type="SUPFAM" id="SSF48726">
    <property type="entry name" value="Immunoglobulin"/>
    <property type="match status" value="2"/>
</dbReference>
<dbReference type="AlphaFoldDB" id="T1FQ76"/>
<dbReference type="Proteomes" id="UP000015101">
    <property type="component" value="Unassembled WGS sequence"/>
</dbReference>
<feature type="domain" description="Ig-like" evidence="3">
    <location>
        <begin position="86"/>
        <end position="186"/>
    </location>
</feature>
<evidence type="ECO:0000256" key="1">
    <source>
        <dbReference type="SAM" id="MobiDB-lite"/>
    </source>
</evidence>
<feature type="compositionally biased region" description="Basic and acidic residues" evidence="1">
    <location>
        <begin position="43"/>
        <end position="56"/>
    </location>
</feature>
<dbReference type="EMBL" id="AMQM01000833">
    <property type="status" value="NOT_ANNOTATED_CDS"/>
    <property type="molecule type" value="Genomic_DNA"/>
</dbReference>
<evidence type="ECO:0000313" key="6">
    <source>
        <dbReference type="Proteomes" id="UP000015101"/>
    </source>
</evidence>